<name>A0A8S1P6W6_PARPR</name>
<dbReference type="AlphaFoldDB" id="A0A8S1P6W6"/>
<organism evidence="1 2">
    <name type="scientific">Paramecium primaurelia</name>
    <dbReference type="NCBI Taxonomy" id="5886"/>
    <lineage>
        <taxon>Eukaryota</taxon>
        <taxon>Sar</taxon>
        <taxon>Alveolata</taxon>
        <taxon>Ciliophora</taxon>
        <taxon>Intramacronucleata</taxon>
        <taxon>Oligohymenophorea</taxon>
        <taxon>Peniculida</taxon>
        <taxon>Parameciidae</taxon>
        <taxon>Paramecium</taxon>
    </lineage>
</organism>
<sequence length="54" mass="6119">MSVRKIQRDLGPQTEGYKGVFKGVSENLNVGVGKYAATITMEQRQHHYNIGWKP</sequence>
<dbReference type="EMBL" id="CAJJDM010000111">
    <property type="protein sequence ID" value="CAD8098842.1"/>
    <property type="molecule type" value="Genomic_DNA"/>
</dbReference>
<comment type="caution">
    <text evidence="1">The sequence shown here is derived from an EMBL/GenBank/DDBJ whole genome shotgun (WGS) entry which is preliminary data.</text>
</comment>
<dbReference type="Proteomes" id="UP000688137">
    <property type="component" value="Unassembled WGS sequence"/>
</dbReference>
<keyword evidence="2" id="KW-1185">Reference proteome</keyword>
<accession>A0A8S1P6W6</accession>
<reference evidence="1" key="1">
    <citation type="submission" date="2021-01" db="EMBL/GenBank/DDBJ databases">
        <authorList>
            <consortium name="Genoscope - CEA"/>
            <person name="William W."/>
        </authorList>
    </citation>
    <scope>NUCLEOTIDE SEQUENCE</scope>
</reference>
<gene>
    <name evidence="1" type="ORF">PPRIM_AZ9-3.1.T1080038</name>
</gene>
<protein>
    <submittedName>
        <fullName evidence="1">Uncharacterized protein</fullName>
    </submittedName>
</protein>
<evidence type="ECO:0000313" key="2">
    <source>
        <dbReference type="Proteomes" id="UP000688137"/>
    </source>
</evidence>
<proteinExistence type="predicted"/>
<evidence type="ECO:0000313" key="1">
    <source>
        <dbReference type="EMBL" id="CAD8098842.1"/>
    </source>
</evidence>